<dbReference type="GO" id="GO:0005737">
    <property type="term" value="C:cytoplasm"/>
    <property type="evidence" value="ECO:0007669"/>
    <property type="project" value="TreeGrafter"/>
</dbReference>
<protein>
    <recommendedName>
        <fullName evidence="4">Conidiation protein con-6</fullName>
    </recommendedName>
</protein>
<evidence type="ECO:0000313" key="3">
    <source>
        <dbReference type="Proteomes" id="UP001212997"/>
    </source>
</evidence>
<feature type="compositionally biased region" description="Polar residues" evidence="1">
    <location>
        <begin position="40"/>
        <end position="62"/>
    </location>
</feature>
<sequence>MSEHHAQNVARGHKANISNPNTSEESKERSRRILEEIEGTSDTGAFTASVGSNKSQGYSSEKATSHVAASEREAGGTDAPSKLFEEGEF</sequence>
<dbReference type="PANTHER" id="PTHR36576">
    <property type="entry name" value="UPF0654 PROTEIN C11D3.01C-RELATED"/>
    <property type="match status" value="1"/>
</dbReference>
<proteinExistence type="predicted"/>
<keyword evidence="3" id="KW-1185">Reference proteome</keyword>
<dbReference type="AlphaFoldDB" id="A0AAD5V0Q3"/>
<dbReference type="EMBL" id="JANAWD010000314">
    <property type="protein sequence ID" value="KAJ3481586.1"/>
    <property type="molecule type" value="Genomic_DNA"/>
</dbReference>
<name>A0AAD5V0Q3_9APHY</name>
<dbReference type="Pfam" id="PF10346">
    <property type="entry name" value="Con-6"/>
    <property type="match status" value="1"/>
</dbReference>
<evidence type="ECO:0008006" key="4">
    <source>
        <dbReference type="Google" id="ProtNLM"/>
    </source>
</evidence>
<evidence type="ECO:0000313" key="2">
    <source>
        <dbReference type="EMBL" id="KAJ3481586.1"/>
    </source>
</evidence>
<evidence type="ECO:0000256" key="1">
    <source>
        <dbReference type="SAM" id="MobiDB-lite"/>
    </source>
</evidence>
<accession>A0AAD5V0Q3</accession>
<feature type="region of interest" description="Disordered" evidence="1">
    <location>
        <begin position="1"/>
        <end position="89"/>
    </location>
</feature>
<gene>
    <name evidence="2" type="ORF">NLI96_g7566</name>
</gene>
<organism evidence="2 3">
    <name type="scientific">Meripilus lineatus</name>
    <dbReference type="NCBI Taxonomy" id="2056292"/>
    <lineage>
        <taxon>Eukaryota</taxon>
        <taxon>Fungi</taxon>
        <taxon>Dikarya</taxon>
        <taxon>Basidiomycota</taxon>
        <taxon>Agaricomycotina</taxon>
        <taxon>Agaricomycetes</taxon>
        <taxon>Polyporales</taxon>
        <taxon>Meripilaceae</taxon>
        <taxon>Meripilus</taxon>
    </lineage>
</organism>
<comment type="caution">
    <text evidence="2">The sequence shown here is derived from an EMBL/GenBank/DDBJ whole genome shotgun (WGS) entry which is preliminary data.</text>
</comment>
<feature type="compositionally biased region" description="Basic and acidic residues" evidence="1">
    <location>
        <begin position="24"/>
        <end position="35"/>
    </location>
</feature>
<dbReference type="Proteomes" id="UP001212997">
    <property type="component" value="Unassembled WGS sequence"/>
</dbReference>
<reference evidence="2" key="1">
    <citation type="submission" date="2022-07" db="EMBL/GenBank/DDBJ databases">
        <title>Genome Sequence of Physisporinus lineatus.</title>
        <authorList>
            <person name="Buettner E."/>
        </authorList>
    </citation>
    <scope>NUCLEOTIDE SEQUENCE</scope>
    <source>
        <strain evidence="2">VT162</strain>
    </source>
</reference>
<dbReference type="InterPro" id="IPR018824">
    <property type="entry name" value="Conidiation-specific_6"/>
</dbReference>
<dbReference type="PANTHER" id="PTHR36576:SF1">
    <property type="entry name" value="UPF0654 PROTEIN C11D3.01C-RELATED"/>
    <property type="match status" value="1"/>
</dbReference>
<dbReference type="InterPro" id="IPR052670">
    <property type="entry name" value="UPF0654_domain"/>
</dbReference>